<feature type="signal peptide" evidence="1">
    <location>
        <begin position="1"/>
        <end position="23"/>
    </location>
</feature>
<reference evidence="2" key="1">
    <citation type="journal article" date="2015" name="PLoS ONE">
        <title>Comprehensive Evaluation of Toxoplasma gondii VEG and Neospora caninum LIV Genomes with Tachyzoite Stage Transcriptome and Proteome Defines Novel Transcript Features.</title>
        <authorList>
            <person name="Ramaprasad A."/>
            <person name="Mourier T."/>
            <person name="Naeem R."/>
            <person name="Malas T.B."/>
            <person name="Moussa E."/>
            <person name="Panigrahi A."/>
            <person name="Vermont S.J."/>
            <person name="Otto T.D."/>
            <person name="Wastling J."/>
            <person name="Pain A."/>
        </authorList>
    </citation>
    <scope>NUCLEOTIDE SEQUENCE</scope>
    <source>
        <strain evidence="2">VEG</strain>
    </source>
</reference>
<proteinExistence type="predicted"/>
<dbReference type="SUPFAM" id="SSF57184">
    <property type="entry name" value="Growth factor receptor domain"/>
    <property type="match status" value="2"/>
</dbReference>
<sequence length="537" mass="58637">MASSNRAFLFGVLALASAHRASGQISFHQLYKQGAFGIPDQPVAAPLQVAKAPAKGVAEVPNPILTCSPGFVLNGDMCQGPEYAEAMSSCRRVKRRGIPGRSMHISGRVEALREMPRRISRRREKVLRSENRTARAVLPRQLYHLTGREGLHQGQCDQASAVCPDGFMLKKGRLLQKKRATLLFQVRCPAGYQLVTEGKQSCVALDHVPFEAQCKDRGFVLQGGNCVRETTRPPIVSCPSKEYKEENGMCIRREMMPAIMDCQQGVPGKKGCVIVTEAPAVPTCKKDFVLENSICKRIESRPAVMNCPVGHKMKDGMCALAELLEPQFKCPEGTVMKDKHCIQAVFAPAEASCEKGADLINGQCVLTETRPPRMDCPKGQCTNELREVPDMVCPPGAQLEGRHCLVFHTQPAETICRRGGGPPGPDGCRRVDTSEPVLVCPQGWRLFSGSCVKEEDGEYQTICPPGMVLSGKAQSQQQCEGERRFKPELLCPKSFTVAGDGSCVQVEIQEPVPTCPPGHFISNGFCLPAPAQKQHFA</sequence>
<accession>A0A0F7VB68</accession>
<evidence type="ECO:0000313" key="2">
    <source>
        <dbReference type="EMBL" id="CEL78496.1"/>
    </source>
</evidence>
<dbReference type="AlphaFoldDB" id="A0A0F7VB68"/>
<gene>
    <name evidence="2" type="ORF">BN1205_003060</name>
</gene>
<keyword evidence="1" id="KW-0732">Signal</keyword>
<name>A0A0F7VB68_TOXGV</name>
<dbReference type="InterPro" id="IPR009030">
    <property type="entry name" value="Growth_fac_rcpt_cys_sf"/>
</dbReference>
<dbReference type="EMBL" id="LN714502">
    <property type="protein sequence ID" value="CEL78496.1"/>
    <property type="molecule type" value="Genomic_DNA"/>
</dbReference>
<protein>
    <submittedName>
        <fullName evidence="2">Oocyst wall protein, putative</fullName>
    </submittedName>
</protein>
<feature type="chain" id="PRO_5002523861" evidence="1">
    <location>
        <begin position="24"/>
        <end position="537"/>
    </location>
</feature>
<organism evidence="2">
    <name type="scientific">Toxoplasma gondii (strain ATCC 50861 / VEG)</name>
    <dbReference type="NCBI Taxonomy" id="432359"/>
    <lineage>
        <taxon>Eukaryota</taxon>
        <taxon>Sar</taxon>
        <taxon>Alveolata</taxon>
        <taxon>Apicomplexa</taxon>
        <taxon>Conoidasida</taxon>
        <taxon>Coccidia</taxon>
        <taxon>Eucoccidiorida</taxon>
        <taxon>Eimeriorina</taxon>
        <taxon>Sarcocystidae</taxon>
        <taxon>Toxoplasma</taxon>
    </lineage>
</organism>
<evidence type="ECO:0000256" key="1">
    <source>
        <dbReference type="SAM" id="SignalP"/>
    </source>
</evidence>